<dbReference type="SUPFAM" id="SSF56300">
    <property type="entry name" value="Metallo-dependent phosphatases"/>
    <property type="match status" value="1"/>
</dbReference>
<dbReference type="GO" id="GO:0000166">
    <property type="term" value="F:nucleotide binding"/>
    <property type="evidence" value="ECO:0007669"/>
    <property type="project" value="UniProtKB-KW"/>
</dbReference>
<accession>A0A941JLU6</accession>
<dbReference type="GO" id="GO:0009166">
    <property type="term" value="P:nucleotide catabolic process"/>
    <property type="evidence" value="ECO:0007669"/>
    <property type="project" value="InterPro"/>
</dbReference>
<comment type="caution">
    <text evidence="3">The sequence shown here is derived from an EMBL/GenBank/DDBJ whole genome shotgun (WGS) entry which is preliminary data.</text>
</comment>
<evidence type="ECO:0000313" key="3">
    <source>
        <dbReference type="EMBL" id="MBR8670183.1"/>
    </source>
</evidence>
<dbReference type="PROSITE" id="PS00786">
    <property type="entry name" value="5_NUCLEOTIDASE_2"/>
    <property type="match status" value="1"/>
</dbReference>
<feature type="signal peptide" evidence="1">
    <location>
        <begin position="1"/>
        <end position="21"/>
    </location>
</feature>
<keyword evidence="1" id="KW-0378">Hydrolase</keyword>
<dbReference type="GO" id="GO:0030288">
    <property type="term" value="C:outer membrane-bounded periplasmic space"/>
    <property type="evidence" value="ECO:0007669"/>
    <property type="project" value="TreeGrafter"/>
</dbReference>
<evidence type="ECO:0000256" key="1">
    <source>
        <dbReference type="RuleBase" id="RU362119"/>
    </source>
</evidence>
<comment type="similarity">
    <text evidence="1">Belongs to the 5'-nucleotidase family.</text>
</comment>
<feature type="domain" description="Calcineurin-like phosphoesterase" evidence="2">
    <location>
        <begin position="38"/>
        <end position="281"/>
    </location>
</feature>
<feature type="chain" id="PRO_5039760961" evidence="1">
    <location>
        <begin position="22"/>
        <end position="386"/>
    </location>
</feature>
<dbReference type="GO" id="GO:0016788">
    <property type="term" value="F:hydrolase activity, acting on ester bonds"/>
    <property type="evidence" value="ECO:0007669"/>
    <property type="project" value="InterPro"/>
</dbReference>
<dbReference type="EMBL" id="JAGTPX010000010">
    <property type="protein sequence ID" value="MBR8670183.1"/>
    <property type="molecule type" value="Genomic_DNA"/>
</dbReference>
<dbReference type="PANTHER" id="PTHR11575:SF6">
    <property type="entry name" value="2',3'-CYCLIC-NUCLEOTIDE 2'-PHOSPHODIESTERASE_3'-NUCLEOTIDASE"/>
    <property type="match status" value="1"/>
</dbReference>
<dbReference type="PANTHER" id="PTHR11575">
    <property type="entry name" value="5'-NUCLEOTIDASE-RELATED"/>
    <property type="match status" value="1"/>
</dbReference>
<dbReference type="PROSITE" id="PS00785">
    <property type="entry name" value="5_NUCLEOTIDASE_1"/>
    <property type="match status" value="1"/>
</dbReference>
<sequence length="386" mass="43905">MKKKFLIILSVTLILFMQINAKHIEANSAIVDESTVKLRILETTDIHSYLLDYNYEKKKKTIEFGYNRVASLIVQAKKEQRNTLLFDVGDVIKGSPLAEYVASSPMFYSTDIHPAYKSMNLMGYDAATVGNHEFNFGLDFLLNTLMGADFPYTNANIYVDDRNGYEQDDIHFFQPYLLLDKMVVTEKGKMENLKVGVIGLITPITQEWDKEHFKDKLIIKNMRKTAEEIIPQMKKEGADLIIALVHAGLYSDQDYWPKSGNNVRDISKVEGIDVILYGHSHGIFPVKGEKGPKGVNHEKGLINGKPAVQAGNWGNHLGIIDLTLRKKKGKWVIADSKSMAKPIIRIIKKKKISIVSPMPQIEYILSRYQHDTLEYMNSKDLLNHLD</sequence>
<organism evidence="3">
    <name type="scientific">Niallia circulans</name>
    <name type="common">Bacillus circulans</name>
    <dbReference type="NCBI Taxonomy" id="1397"/>
    <lineage>
        <taxon>Bacteria</taxon>
        <taxon>Bacillati</taxon>
        <taxon>Bacillota</taxon>
        <taxon>Bacilli</taxon>
        <taxon>Bacillales</taxon>
        <taxon>Bacillaceae</taxon>
        <taxon>Niallia</taxon>
    </lineage>
</organism>
<dbReference type="PRINTS" id="PR01607">
    <property type="entry name" value="APYRASEFAMLY"/>
</dbReference>
<dbReference type="InterPro" id="IPR029052">
    <property type="entry name" value="Metallo-depent_PP-like"/>
</dbReference>
<protein>
    <submittedName>
        <fullName evidence="3">Metallophosphoesterase</fullName>
    </submittedName>
</protein>
<dbReference type="InterPro" id="IPR006179">
    <property type="entry name" value="5_nucleotidase/apyrase"/>
</dbReference>
<dbReference type="Gene3D" id="3.60.21.10">
    <property type="match status" value="1"/>
</dbReference>
<gene>
    <name evidence="3" type="ORF">KD144_11545</name>
</gene>
<keyword evidence="1" id="KW-0732">Signal</keyword>
<reference evidence="3" key="1">
    <citation type="submission" date="2021-04" db="EMBL/GenBank/DDBJ databases">
        <title>Genomic analysis of electroactive and textile dye degrading Bacillus circulans strain: DC10 isolated from constructed wetland-microbial fuel cells treating textile dye wastewaters.</title>
        <authorList>
            <person name="Patel D.U."/>
            <person name="Desai C.R."/>
        </authorList>
    </citation>
    <scope>NUCLEOTIDE SEQUENCE</scope>
    <source>
        <strain evidence="3">DC10</strain>
    </source>
</reference>
<dbReference type="GO" id="GO:0046872">
    <property type="term" value="F:metal ion binding"/>
    <property type="evidence" value="ECO:0007669"/>
    <property type="project" value="InterPro"/>
</dbReference>
<dbReference type="RefSeq" id="WP_212119027.1">
    <property type="nucleotide sequence ID" value="NZ_JAGTPX020000015.1"/>
</dbReference>
<dbReference type="AlphaFoldDB" id="A0A941JLU6"/>
<keyword evidence="1" id="KW-0547">Nucleotide-binding</keyword>
<dbReference type="InterPro" id="IPR004843">
    <property type="entry name" value="Calcineurin-like_PHP"/>
</dbReference>
<name>A0A941JLU6_NIACI</name>
<dbReference type="InterPro" id="IPR006146">
    <property type="entry name" value="5'-Nucleotdase_CS"/>
</dbReference>
<evidence type="ECO:0000259" key="2">
    <source>
        <dbReference type="Pfam" id="PF00149"/>
    </source>
</evidence>
<dbReference type="Pfam" id="PF00149">
    <property type="entry name" value="Metallophos"/>
    <property type="match status" value="1"/>
</dbReference>
<proteinExistence type="inferred from homology"/>